<evidence type="ECO:0000313" key="5">
    <source>
        <dbReference type="Proteomes" id="UP000265427"/>
    </source>
</evidence>
<dbReference type="AlphaFoldDB" id="A0A397ANU6"/>
<protein>
    <recommendedName>
        <fullName evidence="3">Isochorismatase-like domain-containing protein</fullName>
    </recommendedName>
</protein>
<reference evidence="4 5" key="1">
    <citation type="submission" date="2018-08" db="EMBL/GenBank/DDBJ databases">
        <title>Aphanomyces genome sequencing and annotation.</title>
        <authorList>
            <person name="Minardi D."/>
            <person name="Oidtmann B."/>
            <person name="Van Der Giezen M."/>
            <person name="Studholme D.J."/>
        </authorList>
    </citation>
    <scope>NUCLEOTIDE SEQUENCE [LARGE SCALE GENOMIC DNA]</scope>
    <source>
        <strain evidence="4 5">Kv</strain>
    </source>
</reference>
<evidence type="ECO:0000313" key="4">
    <source>
        <dbReference type="EMBL" id="RHY07924.1"/>
    </source>
</evidence>
<gene>
    <name evidence="4" type="ORF">DYB36_005005</name>
</gene>
<evidence type="ECO:0000256" key="2">
    <source>
        <dbReference type="ARBA" id="ARBA00022801"/>
    </source>
</evidence>
<name>A0A397ANU6_APHAT</name>
<evidence type="ECO:0000259" key="3">
    <source>
        <dbReference type="Pfam" id="PF00857"/>
    </source>
</evidence>
<dbReference type="Gene3D" id="3.40.50.850">
    <property type="entry name" value="Isochorismatase-like"/>
    <property type="match status" value="1"/>
</dbReference>
<organism evidence="4 5">
    <name type="scientific">Aphanomyces astaci</name>
    <name type="common">Crayfish plague agent</name>
    <dbReference type="NCBI Taxonomy" id="112090"/>
    <lineage>
        <taxon>Eukaryota</taxon>
        <taxon>Sar</taxon>
        <taxon>Stramenopiles</taxon>
        <taxon>Oomycota</taxon>
        <taxon>Saprolegniomycetes</taxon>
        <taxon>Saprolegniales</taxon>
        <taxon>Verrucalvaceae</taxon>
        <taxon>Aphanomyces</taxon>
    </lineage>
</organism>
<dbReference type="InterPro" id="IPR050272">
    <property type="entry name" value="Isochorismatase-like_hydrls"/>
</dbReference>
<dbReference type="SUPFAM" id="SSF52499">
    <property type="entry name" value="Isochorismatase-like hydrolases"/>
    <property type="match status" value="1"/>
</dbReference>
<comment type="similarity">
    <text evidence="1">Belongs to the isochorismatase family.</text>
</comment>
<dbReference type="InterPro" id="IPR000868">
    <property type="entry name" value="Isochorismatase-like_dom"/>
</dbReference>
<dbReference type="Pfam" id="PF00857">
    <property type="entry name" value="Isochorismatase"/>
    <property type="match status" value="1"/>
</dbReference>
<dbReference type="InterPro" id="IPR036380">
    <property type="entry name" value="Isochorismatase-like_sf"/>
</dbReference>
<dbReference type="Proteomes" id="UP000265427">
    <property type="component" value="Unassembled WGS sequence"/>
</dbReference>
<sequence length="200" mass="21441">MTTPLVFPNDGVVLVVVDLQQAFLQPPYTTRERSTPQLEANVTRLLSAFRLASLPVVHIHHHEPTPGTLFSPDSNPSTVLPQTYVTPLSHESVVIKHGGSGFVGTSLEALLRSKKWEVLVVVGMSTVHCVSSTVRHASNLGFQVYLPNDACATFNRAAAPGSKVASQFDAETMHAVALSAMHDECAMVVSTDEVLESLGA</sequence>
<feature type="domain" description="Isochorismatase-like" evidence="3">
    <location>
        <begin position="13"/>
        <end position="192"/>
    </location>
</feature>
<dbReference type="GO" id="GO:0016787">
    <property type="term" value="F:hydrolase activity"/>
    <property type="evidence" value="ECO:0007669"/>
    <property type="project" value="UniProtKB-KW"/>
</dbReference>
<proteinExistence type="inferred from homology"/>
<dbReference type="EMBL" id="QUSZ01005865">
    <property type="protein sequence ID" value="RHY07924.1"/>
    <property type="molecule type" value="Genomic_DNA"/>
</dbReference>
<accession>A0A397ANU6</accession>
<dbReference type="VEuPathDB" id="FungiDB:H257_11967"/>
<comment type="caution">
    <text evidence="4">The sequence shown here is derived from an EMBL/GenBank/DDBJ whole genome shotgun (WGS) entry which is preliminary data.</text>
</comment>
<keyword evidence="2" id="KW-0378">Hydrolase</keyword>
<evidence type="ECO:0000256" key="1">
    <source>
        <dbReference type="ARBA" id="ARBA00006336"/>
    </source>
</evidence>
<dbReference type="PANTHER" id="PTHR43540:SF1">
    <property type="entry name" value="ISOCHORISMATASE HYDROLASE"/>
    <property type="match status" value="1"/>
</dbReference>
<dbReference type="PANTHER" id="PTHR43540">
    <property type="entry name" value="PEROXYUREIDOACRYLATE/UREIDOACRYLATE AMIDOHYDROLASE-RELATED"/>
    <property type="match status" value="1"/>
</dbReference>